<evidence type="ECO:0000313" key="2">
    <source>
        <dbReference type="Proteomes" id="UP000728032"/>
    </source>
</evidence>
<protein>
    <submittedName>
        <fullName evidence="1">Uncharacterized protein</fullName>
    </submittedName>
</protein>
<keyword evidence="2" id="KW-1185">Reference proteome</keyword>
<dbReference type="OrthoDB" id="3649325at2759"/>
<evidence type="ECO:0000313" key="1">
    <source>
        <dbReference type="EMBL" id="CAD7650375.1"/>
    </source>
</evidence>
<sequence length="140" mass="15961">MLQKRVNRVYDSGSGDISCQLLLEVQKEISVSVEDRLKVYELCKTHLGGHWSDVSADQLVISPRQIRGITQQTVISILMTEINISPKIYTMFENGFISEYIDVSMCRYFNVDDDLNPIAVKLLAQKVAKCTQNTYRLPET</sequence>
<dbReference type="EMBL" id="CAJPVJ010004098">
    <property type="protein sequence ID" value="CAG2168291.1"/>
    <property type="molecule type" value="Genomic_DNA"/>
</dbReference>
<proteinExistence type="predicted"/>
<name>A0A7R9LYP4_9ACAR</name>
<dbReference type="Proteomes" id="UP000728032">
    <property type="component" value="Unassembled WGS sequence"/>
</dbReference>
<accession>A0A7R9LYP4</accession>
<dbReference type="EMBL" id="OC918923">
    <property type="protein sequence ID" value="CAD7650375.1"/>
    <property type="molecule type" value="Genomic_DNA"/>
</dbReference>
<gene>
    <name evidence="1" type="ORF">ONB1V03_LOCUS7781</name>
</gene>
<dbReference type="AlphaFoldDB" id="A0A7R9LYP4"/>
<organism evidence="1">
    <name type="scientific">Oppiella nova</name>
    <dbReference type="NCBI Taxonomy" id="334625"/>
    <lineage>
        <taxon>Eukaryota</taxon>
        <taxon>Metazoa</taxon>
        <taxon>Ecdysozoa</taxon>
        <taxon>Arthropoda</taxon>
        <taxon>Chelicerata</taxon>
        <taxon>Arachnida</taxon>
        <taxon>Acari</taxon>
        <taxon>Acariformes</taxon>
        <taxon>Sarcoptiformes</taxon>
        <taxon>Oribatida</taxon>
        <taxon>Brachypylina</taxon>
        <taxon>Oppioidea</taxon>
        <taxon>Oppiidae</taxon>
        <taxon>Oppiella</taxon>
    </lineage>
</organism>
<reference evidence="1" key="1">
    <citation type="submission" date="2020-11" db="EMBL/GenBank/DDBJ databases">
        <authorList>
            <person name="Tran Van P."/>
        </authorList>
    </citation>
    <scope>NUCLEOTIDE SEQUENCE</scope>
</reference>